<sequence>MTPELEQKVLSALPPDEKLVAAFEVSRSLASSRSRDGSSSAPDSRRPKVLVGQEKEGDRWARFVARVFRVFTNDVPSQQRGNSVEDPSLRGRRQKDKEPFFGGWDSLAGQFLIAGQPKSKTGAAAVVAVTDVCMRFVYVQYRRVLGGLGEAVELGASFPHDAVVWTRRHAPKNEMQFGFSDGSWGTLFVSGEDDFVRHFPGTLGHKEPIP</sequence>
<reference evidence="2 3" key="1">
    <citation type="submission" date="2018-11" db="EMBL/GenBank/DDBJ databases">
        <title>Whole genome sequence of Streptomyces chrestomyceticus NBRC 13444(T).</title>
        <authorList>
            <person name="Komaki H."/>
            <person name="Tamura T."/>
        </authorList>
    </citation>
    <scope>NUCLEOTIDE SEQUENCE [LARGE SCALE GENOMIC DNA]</scope>
    <source>
        <strain evidence="2 3">NBRC 13444</strain>
    </source>
</reference>
<evidence type="ECO:0000313" key="2">
    <source>
        <dbReference type="EMBL" id="GCD37136.1"/>
    </source>
</evidence>
<gene>
    <name evidence="2" type="ORF">OEIGOIKO_04919</name>
</gene>
<feature type="compositionally biased region" description="Low complexity" evidence="1">
    <location>
        <begin position="28"/>
        <end position="42"/>
    </location>
</feature>
<dbReference type="EMBL" id="BHZC01000001">
    <property type="protein sequence ID" value="GCD37136.1"/>
    <property type="molecule type" value="Genomic_DNA"/>
</dbReference>
<dbReference type="AlphaFoldDB" id="A0A7U9KXG5"/>
<proteinExistence type="predicted"/>
<protein>
    <submittedName>
        <fullName evidence="2">Uncharacterized protein</fullName>
    </submittedName>
</protein>
<dbReference type="Proteomes" id="UP000287830">
    <property type="component" value="Unassembled WGS sequence"/>
</dbReference>
<comment type="caution">
    <text evidence="2">The sequence shown here is derived from an EMBL/GenBank/DDBJ whole genome shotgun (WGS) entry which is preliminary data.</text>
</comment>
<dbReference type="RefSeq" id="WP_125046542.1">
    <property type="nucleotide sequence ID" value="NZ_BHZC01000001.1"/>
</dbReference>
<organism evidence="2 3">
    <name type="scientific">Streptomyces chrestomyceticus JCM 4735</name>
    <dbReference type="NCBI Taxonomy" id="1306181"/>
    <lineage>
        <taxon>Bacteria</taxon>
        <taxon>Bacillati</taxon>
        <taxon>Actinomycetota</taxon>
        <taxon>Actinomycetes</taxon>
        <taxon>Kitasatosporales</taxon>
        <taxon>Streptomycetaceae</taxon>
        <taxon>Streptomyces</taxon>
    </lineage>
</organism>
<name>A0A7U9KXG5_9ACTN</name>
<feature type="region of interest" description="Disordered" evidence="1">
    <location>
        <begin position="28"/>
        <end position="53"/>
    </location>
</feature>
<dbReference type="GeneID" id="95623743"/>
<evidence type="ECO:0000313" key="3">
    <source>
        <dbReference type="Proteomes" id="UP000287830"/>
    </source>
</evidence>
<evidence type="ECO:0000256" key="1">
    <source>
        <dbReference type="SAM" id="MobiDB-lite"/>
    </source>
</evidence>
<accession>A0A7U9KXG5</accession>
<dbReference type="OrthoDB" id="4334785at2"/>